<accession>A0ABP2HRE2</accession>
<gene>
    <name evidence="1" type="ORF">HMPREF7215_2565</name>
</gene>
<proteinExistence type="predicted"/>
<protein>
    <submittedName>
        <fullName evidence="1">Uncharacterized protein</fullName>
    </submittedName>
</protein>
<reference evidence="1 2" key="1">
    <citation type="submission" date="2009-12" db="EMBL/GenBank/DDBJ databases">
        <authorList>
            <person name="Shrivastava S."/>
            <person name="Madupu R."/>
            <person name="Durkin A.S."/>
            <person name="Torralba M."/>
            <person name="Methe B."/>
            <person name="Sutton G.G."/>
            <person name="Strausberg R.L."/>
            <person name="Nelson K.E."/>
        </authorList>
    </citation>
    <scope>NUCLEOTIDE SEQUENCE [LARGE SCALE GENOMIC DNA]</scope>
    <source>
        <strain evidence="1 2">W5455</strain>
    </source>
</reference>
<evidence type="ECO:0000313" key="2">
    <source>
        <dbReference type="Proteomes" id="UP000006462"/>
    </source>
</evidence>
<name>A0ABP2HRE2_9BACT</name>
<dbReference type="EMBL" id="ADFP01000121">
    <property type="protein sequence ID" value="EFB89751.1"/>
    <property type="molecule type" value="Genomic_DNA"/>
</dbReference>
<keyword evidence="2" id="KW-1185">Reference proteome</keyword>
<evidence type="ECO:0000313" key="1">
    <source>
        <dbReference type="EMBL" id="EFB89751.1"/>
    </source>
</evidence>
<sequence>MNMANDLKWLPQFTDEELVVLHRKCFGDNVDSLASRDDEHGDYTFFEDGWGGDEEPDLLLETAYYYNDFDCPRPVDWSGSDVGLHARFVEYMYKRFGAPYIVDFARYMTNGADVREYLEYA</sequence>
<comment type="caution">
    <text evidence="1">The sequence shown here is derived from an EMBL/GenBank/DDBJ whole genome shotgun (WGS) entry which is preliminary data.</text>
</comment>
<dbReference type="Proteomes" id="UP000006462">
    <property type="component" value="Unassembled WGS sequence"/>
</dbReference>
<organism evidence="1 2">
    <name type="scientific">Pyramidobacter piscolens W5455</name>
    <dbReference type="NCBI Taxonomy" id="352165"/>
    <lineage>
        <taxon>Bacteria</taxon>
        <taxon>Thermotogati</taxon>
        <taxon>Synergistota</taxon>
        <taxon>Synergistia</taxon>
        <taxon>Synergistales</taxon>
        <taxon>Dethiosulfovibrionaceae</taxon>
        <taxon>Pyramidobacter</taxon>
    </lineage>
</organism>